<dbReference type="Proteomes" id="UP000184465">
    <property type="component" value="Unassembled WGS sequence"/>
</dbReference>
<comment type="similarity">
    <text evidence="1 4">Belongs to the band 7/mec-2 family. HflC subfamily.</text>
</comment>
<dbReference type="Gene3D" id="3.30.479.30">
    <property type="entry name" value="Band 7 domain"/>
    <property type="match status" value="1"/>
</dbReference>
<protein>
    <recommendedName>
        <fullName evidence="4">Protein HflC</fullName>
    </recommendedName>
</protein>
<dbReference type="CDD" id="cd03405">
    <property type="entry name" value="SPFH_HflC"/>
    <property type="match status" value="1"/>
</dbReference>
<accession>A0A1M6NNM8</accession>
<dbReference type="AlphaFoldDB" id="A0A1M6NNM8"/>
<evidence type="ECO:0000256" key="1">
    <source>
        <dbReference type="ARBA" id="ARBA00007862"/>
    </source>
</evidence>
<dbReference type="SMART" id="SM00244">
    <property type="entry name" value="PHB"/>
    <property type="match status" value="1"/>
</dbReference>
<organism evidence="7 8">
    <name type="scientific">Paramaledivibacter caminithermalis (strain DSM 15212 / CIP 107654 / DViRD3)</name>
    <name type="common">Clostridium caminithermale</name>
    <dbReference type="NCBI Taxonomy" id="1121301"/>
    <lineage>
        <taxon>Bacteria</taxon>
        <taxon>Bacillati</taxon>
        <taxon>Bacillota</taxon>
        <taxon>Clostridia</taxon>
        <taxon>Peptostreptococcales</taxon>
        <taxon>Caminicellaceae</taxon>
        <taxon>Paramaledivibacter</taxon>
    </lineage>
</organism>
<reference evidence="8" key="1">
    <citation type="submission" date="2016-11" db="EMBL/GenBank/DDBJ databases">
        <authorList>
            <person name="Varghese N."/>
            <person name="Submissions S."/>
        </authorList>
    </citation>
    <scope>NUCLEOTIDE SEQUENCE [LARGE SCALE GENOMIC DNA]</scope>
    <source>
        <strain evidence="8">DSM 15212 / CIP 107654 / DViRD3</strain>
    </source>
</reference>
<evidence type="ECO:0000256" key="3">
    <source>
        <dbReference type="ARBA" id="ARBA00022989"/>
    </source>
</evidence>
<gene>
    <name evidence="7" type="ORF">SAMN02745912_01794</name>
</gene>
<name>A0A1M6NNM8_PARC5</name>
<feature type="transmembrane region" description="Helical" evidence="5">
    <location>
        <begin position="44"/>
        <end position="65"/>
    </location>
</feature>
<dbReference type="Pfam" id="PF01145">
    <property type="entry name" value="Band_7"/>
    <property type="match status" value="1"/>
</dbReference>
<dbReference type="GO" id="GO:0006508">
    <property type="term" value="P:proteolysis"/>
    <property type="evidence" value="ECO:0007669"/>
    <property type="project" value="UniProtKB-KW"/>
</dbReference>
<keyword evidence="7" id="KW-0645">Protease</keyword>
<dbReference type="OrthoDB" id="9809197at2"/>
<dbReference type="PANTHER" id="PTHR42911:SF2">
    <property type="entry name" value="PROHIBITIN FAMILY PROTEIN"/>
    <property type="match status" value="1"/>
</dbReference>
<evidence type="ECO:0000313" key="8">
    <source>
        <dbReference type="Proteomes" id="UP000184465"/>
    </source>
</evidence>
<dbReference type="GO" id="GO:0016020">
    <property type="term" value="C:membrane"/>
    <property type="evidence" value="ECO:0007669"/>
    <property type="project" value="InterPro"/>
</dbReference>
<proteinExistence type="inferred from homology"/>
<dbReference type="GO" id="GO:0008233">
    <property type="term" value="F:peptidase activity"/>
    <property type="evidence" value="ECO:0007669"/>
    <property type="project" value="UniProtKB-KW"/>
</dbReference>
<evidence type="ECO:0000256" key="5">
    <source>
        <dbReference type="SAM" id="Phobius"/>
    </source>
</evidence>
<comment type="function">
    <text evidence="4">HflC and HflK could regulate a protease.</text>
</comment>
<dbReference type="PANTHER" id="PTHR42911">
    <property type="entry name" value="MODULATOR OF FTSH PROTEASE HFLC"/>
    <property type="match status" value="1"/>
</dbReference>
<evidence type="ECO:0000256" key="2">
    <source>
        <dbReference type="ARBA" id="ARBA00022692"/>
    </source>
</evidence>
<dbReference type="SUPFAM" id="SSF117892">
    <property type="entry name" value="Band 7/SPFH domain"/>
    <property type="match status" value="1"/>
</dbReference>
<dbReference type="PIRSF" id="PIRSF005651">
    <property type="entry name" value="HflC"/>
    <property type="match status" value="1"/>
</dbReference>
<feature type="domain" description="Band 7" evidence="6">
    <location>
        <begin position="60"/>
        <end position="248"/>
    </location>
</feature>
<evidence type="ECO:0000256" key="4">
    <source>
        <dbReference type="PIRNR" id="PIRNR005651"/>
    </source>
</evidence>
<dbReference type="STRING" id="1121301.SAMN02745912_01794"/>
<keyword evidence="7" id="KW-0378">Hydrolase</keyword>
<keyword evidence="5" id="KW-0472">Membrane</keyword>
<dbReference type="RefSeq" id="WP_073149074.1">
    <property type="nucleotide sequence ID" value="NZ_FRAG01000018.1"/>
</dbReference>
<keyword evidence="3 5" id="KW-1133">Transmembrane helix</keyword>
<dbReference type="InterPro" id="IPR036013">
    <property type="entry name" value="Band_7/SPFH_dom_sf"/>
</dbReference>
<evidence type="ECO:0000259" key="6">
    <source>
        <dbReference type="SMART" id="SM00244"/>
    </source>
</evidence>
<dbReference type="InterPro" id="IPR001107">
    <property type="entry name" value="Band_7"/>
</dbReference>
<keyword evidence="2 5" id="KW-0812">Transmembrane</keyword>
<dbReference type="EMBL" id="FRAG01000018">
    <property type="protein sequence ID" value="SHJ97331.1"/>
    <property type="molecule type" value="Genomic_DNA"/>
</dbReference>
<evidence type="ECO:0000313" key="7">
    <source>
        <dbReference type="EMBL" id="SHJ97331.1"/>
    </source>
</evidence>
<keyword evidence="8" id="KW-1185">Reference proteome</keyword>
<sequence length="349" mass="40662">MSLFFRNNKNNNDSSFNEMKDNISNNIKENTKRVTGDFRKFSKFFIFIMILIILLSTAKSFVFIVREDEVAVVREFGKITKIIVDKDNIVAEEQHKLKPELKNVKIIYDKGLFFKIPFITKIRKETSKLLTYVSQSEEINTKDKIKYDISMFAQWEITHPALFQMTLKSVNNASSFLDEQIYPVVIQRINQLNSTAFLTDKEILYSTLDEGLKQLNEKVAENGIVVKDIEIYRTLLPSANIESTYRKMVAEREAIAQQMRSEGQELYQKTVAETDKEVAQIIAKSIEESEKIRGEADAEALEIYANGFSRDPEFYEFWKTLDSYEKTIDEDTVIFMDKNNKFLKYFSGE</sequence>
<dbReference type="InterPro" id="IPR010200">
    <property type="entry name" value="HflC"/>
</dbReference>